<dbReference type="Gene3D" id="3.20.20.80">
    <property type="entry name" value="Glycosidases"/>
    <property type="match status" value="1"/>
</dbReference>
<proteinExistence type="inferred from homology"/>
<dbReference type="Proteomes" id="UP000001593">
    <property type="component" value="Unassembled WGS sequence"/>
</dbReference>
<keyword evidence="4" id="KW-1185">Reference proteome</keyword>
<name>A7S0R9_NEMVE</name>
<dbReference type="FunCoup" id="A7S0R9">
    <property type="interactions" value="18"/>
</dbReference>
<dbReference type="OMA" id="KNYICAT"/>
<evidence type="ECO:0000256" key="2">
    <source>
        <dbReference type="SAM" id="SignalP"/>
    </source>
</evidence>
<dbReference type="eggNOG" id="ENOG502QQST">
    <property type="taxonomic scope" value="Eukaryota"/>
</dbReference>
<dbReference type="InterPro" id="IPR005199">
    <property type="entry name" value="Glyco_hydro_79"/>
</dbReference>
<protein>
    <recommendedName>
        <fullName evidence="5">Heparanase</fullName>
    </recommendedName>
</protein>
<organism evidence="3 4">
    <name type="scientific">Nematostella vectensis</name>
    <name type="common">Starlet sea anemone</name>
    <dbReference type="NCBI Taxonomy" id="45351"/>
    <lineage>
        <taxon>Eukaryota</taxon>
        <taxon>Metazoa</taxon>
        <taxon>Cnidaria</taxon>
        <taxon>Anthozoa</taxon>
        <taxon>Hexacorallia</taxon>
        <taxon>Actiniaria</taxon>
        <taxon>Edwardsiidae</taxon>
        <taxon>Nematostella</taxon>
    </lineage>
</organism>
<dbReference type="GO" id="GO:0016798">
    <property type="term" value="F:hydrolase activity, acting on glycosyl bonds"/>
    <property type="evidence" value="ECO:0007669"/>
    <property type="project" value="InterPro"/>
</dbReference>
<evidence type="ECO:0000256" key="1">
    <source>
        <dbReference type="ARBA" id="ARBA00009800"/>
    </source>
</evidence>
<accession>A7S0R9</accession>
<dbReference type="EMBL" id="DS469561">
    <property type="protein sequence ID" value="EDO42786.1"/>
    <property type="molecule type" value="Genomic_DNA"/>
</dbReference>
<evidence type="ECO:0008006" key="5">
    <source>
        <dbReference type="Google" id="ProtNLM"/>
    </source>
</evidence>
<dbReference type="STRING" id="45351.A7S0R9"/>
<feature type="chain" id="PRO_5002714911" description="Heparanase" evidence="2">
    <location>
        <begin position="18"/>
        <end position="487"/>
    </location>
</feature>
<dbReference type="SUPFAM" id="SSF51445">
    <property type="entry name" value="(Trans)glycosidases"/>
    <property type="match status" value="1"/>
</dbReference>
<dbReference type="GO" id="GO:0031012">
    <property type="term" value="C:extracellular matrix"/>
    <property type="evidence" value="ECO:0000318"/>
    <property type="project" value="GO_Central"/>
</dbReference>
<dbReference type="OrthoDB" id="726732at2759"/>
<dbReference type="InterPro" id="IPR017853">
    <property type="entry name" value="GH"/>
</dbReference>
<dbReference type="Pfam" id="PF03662">
    <property type="entry name" value="Glyco_hydro_79n"/>
    <property type="match status" value="1"/>
</dbReference>
<dbReference type="GO" id="GO:0016020">
    <property type="term" value="C:membrane"/>
    <property type="evidence" value="ECO:0007669"/>
    <property type="project" value="InterPro"/>
</dbReference>
<dbReference type="PhylomeDB" id="A7S0R9"/>
<gene>
    <name evidence="3" type="ORF">NEMVEDRAFT_v1g242049</name>
</gene>
<comment type="similarity">
    <text evidence="1">Belongs to the glycosyl hydrolase 79 family.</text>
</comment>
<dbReference type="FunFam" id="3.20.20.80:FF:000024">
    <property type="entry name" value="Heparanase 2"/>
    <property type="match status" value="1"/>
</dbReference>
<feature type="signal peptide" evidence="2">
    <location>
        <begin position="1"/>
        <end position="17"/>
    </location>
</feature>
<dbReference type="PANTHER" id="PTHR46145:SF4">
    <property type="entry name" value="HEPARANASE"/>
    <property type="match status" value="1"/>
</dbReference>
<dbReference type="KEGG" id="nve:5514619"/>
<reference evidence="3 4" key="1">
    <citation type="journal article" date="2007" name="Science">
        <title>Sea anemone genome reveals ancestral eumetazoan gene repertoire and genomic organization.</title>
        <authorList>
            <person name="Putnam N.H."/>
            <person name="Srivastava M."/>
            <person name="Hellsten U."/>
            <person name="Dirks B."/>
            <person name="Chapman J."/>
            <person name="Salamov A."/>
            <person name="Terry A."/>
            <person name="Shapiro H."/>
            <person name="Lindquist E."/>
            <person name="Kapitonov V.V."/>
            <person name="Jurka J."/>
            <person name="Genikhovich G."/>
            <person name="Grigoriev I.V."/>
            <person name="Lucas S.M."/>
            <person name="Steele R.E."/>
            <person name="Finnerty J.R."/>
            <person name="Technau U."/>
            <person name="Martindale M.Q."/>
            <person name="Rokhsar D.S."/>
        </authorList>
    </citation>
    <scope>NUCLEOTIDE SEQUENCE [LARGE SCALE GENOMIC DNA]</scope>
    <source>
        <strain evidence="4">CH2 X CH6</strain>
    </source>
</reference>
<sequence length="487" mass="54823">MHFFNLLVLCLIPVSTSLRLGTRFTDHEVVIDMGQKVGTVSKSYLSSAFTIGTIQEHWRHFNFSSERPFTLLQGLSPMYVRFGGTASCWMHFKKDKALEHKNFTDFTITPDDLERIAMIGNKGGVDVLFGLNACLRNSDGTWNYTNPLEILKHIASQGYDFGWELGNEPNHLSKFNRSIPAVNLAHDFITLRKILDKNPDYGHILVGPDVTRPINKINTPSQQYLESFLSVARGSVDAVTWHQYYFDKRTCEVKNFYDPKILDYLLIQLHLIKDLLAEYAPDKRPWMGETDSAWGGGAEGMSDRYVAGFTWLDKLGMAARLGTEVVIRQSFFHGHYALINDDLYPNPDYWLSLLHKRLVGQEVLNVQNSLDEGRVVRVYAHCTNTGLGQYQVGSITVMAINLNTHDTVILRLTVELSGLPVDQYLLTPGDKDITSGNVKLNGEVLEMIDDVTFPNLKPLSIPTGEITLPPLTFGFWVVPDAKAAACM</sequence>
<evidence type="ECO:0000313" key="3">
    <source>
        <dbReference type="EMBL" id="EDO42786.1"/>
    </source>
</evidence>
<evidence type="ECO:0000313" key="4">
    <source>
        <dbReference type="Proteomes" id="UP000001593"/>
    </source>
</evidence>
<dbReference type="AlphaFoldDB" id="A7S0R9"/>
<dbReference type="InParanoid" id="A7S0R9"/>
<keyword evidence="2" id="KW-0732">Signal</keyword>
<dbReference type="PANTHER" id="PTHR46145">
    <property type="entry name" value="HEPARANASE"/>
    <property type="match status" value="1"/>
</dbReference>
<dbReference type="GO" id="GO:0005615">
    <property type="term" value="C:extracellular space"/>
    <property type="evidence" value="ECO:0000318"/>
    <property type="project" value="GO_Central"/>
</dbReference>
<dbReference type="HOGENOM" id="CLU_021823_0_1_1"/>